<accession>A0A652ZRV6</accession>
<sequence length="439" mass="48508">MKLSKSILHIVFLWVLLASLPAQPEISQKQDIAIFSLGYYGWNIPYQALGSIDGEIQKVFSDLGRFTILGVTQRFSSSDVNSFIETVKRSKQSDFVMPEKFQFGESFLTEGEFNRLIGAFIVVVPVVVEFNSYFDIKNLRYHTKIKTNITFIDIASGGSVLAIKTVESSGSNDRNQYESIHSAISSIPAQLQYEVRSIPQFQINTRILSVRGSTVKLQMGSDMGIRKGDEYAIIESAKVEGFDDLRESGLIVVKDVGREISTGEVLYKSIKLSKDTQLREIPRLGSEVDLYLHSIGDSSAGSLLPGLRATASRGFYAFRPFVAAQIPVGLISSFLIVEIFPVNALMGAEYLINLGRLSFAPSAAFGISYFSVTSPWVTTDTEFLSHVGIQAALRLAYLLGRNSRIFADLGYESWIAITDLFGNRSYSGLMIGGGFTFKL</sequence>
<evidence type="ECO:0000313" key="1">
    <source>
        <dbReference type="EMBL" id="VBB38466.1"/>
    </source>
</evidence>
<gene>
    <name evidence="1" type="ORF">TRIP_E100081</name>
</gene>
<proteinExistence type="predicted"/>
<protein>
    <submittedName>
        <fullName evidence="1">Uncharacterized protein</fullName>
    </submittedName>
</protein>
<dbReference type="EMBL" id="UPXP01000002">
    <property type="protein sequence ID" value="VBB38466.1"/>
    <property type="molecule type" value="Genomic_DNA"/>
</dbReference>
<dbReference type="AlphaFoldDB" id="A0A652ZRV6"/>
<reference evidence="1" key="1">
    <citation type="submission" date="2018-07" db="EMBL/GenBank/DDBJ databases">
        <authorList>
            <consortium name="Genoscope - CEA"/>
            <person name="William W."/>
        </authorList>
    </citation>
    <scope>NUCLEOTIDE SEQUENCE</scope>
    <source>
        <strain evidence="1">IK1</strain>
    </source>
</reference>
<organism evidence="1">
    <name type="scientific">uncultured Spirochaetota bacterium</name>
    <dbReference type="NCBI Taxonomy" id="460511"/>
    <lineage>
        <taxon>Bacteria</taxon>
        <taxon>Pseudomonadati</taxon>
        <taxon>Spirochaetota</taxon>
        <taxon>environmental samples</taxon>
    </lineage>
</organism>
<name>A0A652ZRV6_9SPIR</name>